<evidence type="ECO:0000256" key="1">
    <source>
        <dbReference type="SAM" id="MobiDB-lite"/>
    </source>
</evidence>
<sequence>MYGLRANQQADDDSGASVTSYSGDRMDEPEINSPEQDEPTMAAVSRAIILVVAAGVVTWAIVMAWGILVFALG</sequence>
<name>A0A640TH92_STRNI</name>
<dbReference type="AlphaFoldDB" id="A0A640TH92"/>
<feature type="region of interest" description="Disordered" evidence="1">
    <location>
        <begin position="1"/>
        <end position="39"/>
    </location>
</feature>
<reference evidence="3 4" key="1">
    <citation type="submission" date="2019-12" db="EMBL/GenBank/DDBJ databases">
        <title>Whole genome shotgun sequence of Streptomyces libani subsp. libani NBRC 13452.</title>
        <authorList>
            <person name="Ichikawa N."/>
            <person name="Kimura A."/>
            <person name="Kitahashi Y."/>
            <person name="Komaki H."/>
            <person name="Tamura T."/>
        </authorList>
    </citation>
    <scope>NUCLEOTIDE SEQUENCE [LARGE SCALE GENOMIC DNA]</scope>
    <source>
        <strain evidence="3 4">NBRC 13452</strain>
    </source>
</reference>
<evidence type="ECO:0000256" key="2">
    <source>
        <dbReference type="SAM" id="Phobius"/>
    </source>
</evidence>
<accession>A0A640TH92</accession>
<evidence type="ECO:0000313" key="3">
    <source>
        <dbReference type="EMBL" id="GFE21616.1"/>
    </source>
</evidence>
<comment type="caution">
    <text evidence="3">The sequence shown here is derived from an EMBL/GenBank/DDBJ whole genome shotgun (WGS) entry which is preliminary data.</text>
</comment>
<organism evidence="3 4">
    <name type="scientific">Streptomyces nigrescens</name>
    <dbReference type="NCBI Taxonomy" id="1920"/>
    <lineage>
        <taxon>Bacteria</taxon>
        <taxon>Bacillati</taxon>
        <taxon>Actinomycetota</taxon>
        <taxon>Actinomycetes</taxon>
        <taxon>Kitasatosporales</taxon>
        <taxon>Streptomycetaceae</taxon>
        <taxon>Streptomyces</taxon>
    </lineage>
</organism>
<dbReference type="EMBL" id="BLIP01000001">
    <property type="protein sequence ID" value="GFE21616.1"/>
    <property type="molecule type" value="Genomic_DNA"/>
</dbReference>
<keyword evidence="2" id="KW-0472">Membrane</keyword>
<gene>
    <name evidence="3" type="ORF">Sliba_20690</name>
</gene>
<protein>
    <submittedName>
        <fullName evidence="3">Uncharacterized protein</fullName>
    </submittedName>
</protein>
<evidence type="ECO:0000313" key="4">
    <source>
        <dbReference type="Proteomes" id="UP000429552"/>
    </source>
</evidence>
<keyword evidence="2" id="KW-1133">Transmembrane helix</keyword>
<proteinExistence type="predicted"/>
<feature type="compositionally biased region" description="Acidic residues" evidence="1">
    <location>
        <begin position="27"/>
        <end position="38"/>
    </location>
</feature>
<feature type="transmembrane region" description="Helical" evidence="2">
    <location>
        <begin position="47"/>
        <end position="72"/>
    </location>
</feature>
<dbReference type="Proteomes" id="UP000429552">
    <property type="component" value="Unassembled WGS sequence"/>
</dbReference>
<keyword evidence="2" id="KW-0812">Transmembrane</keyword>